<keyword evidence="2" id="KW-0697">Rotamase</keyword>
<accession>A0ABS0WTQ8</accession>
<organism evidence="5 6">
    <name type="scientific">Aureibaculum flavum</name>
    <dbReference type="NCBI Taxonomy" id="2795986"/>
    <lineage>
        <taxon>Bacteria</taxon>
        <taxon>Pseudomonadati</taxon>
        <taxon>Bacteroidota</taxon>
        <taxon>Flavobacteriia</taxon>
        <taxon>Flavobacteriales</taxon>
        <taxon>Flavobacteriaceae</taxon>
        <taxon>Aureibaculum</taxon>
    </lineage>
</organism>
<proteinExistence type="predicted"/>
<dbReference type="Gene3D" id="3.10.50.40">
    <property type="match status" value="2"/>
</dbReference>
<dbReference type="InterPro" id="IPR000297">
    <property type="entry name" value="PPIase_PpiC"/>
</dbReference>
<evidence type="ECO:0000313" key="5">
    <source>
        <dbReference type="EMBL" id="MBJ2175233.1"/>
    </source>
</evidence>
<evidence type="ECO:0000259" key="4">
    <source>
        <dbReference type="PROSITE" id="PS50198"/>
    </source>
</evidence>
<evidence type="ECO:0000313" key="6">
    <source>
        <dbReference type="Proteomes" id="UP000623301"/>
    </source>
</evidence>
<feature type="chain" id="PRO_5046149773" evidence="3">
    <location>
        <begin position="32"/>
        <end position="469"/>
    </location>
</feature>
<dbReference type="EMBL" id="JAEHFJ010000006">
    <property type="protein sequence ID" value="MBJ2175233.1"/>
    <property type="molecule type" value="Genomic_DNA"/>
</dbReference>
<evidence type="ECO:0000256" key="3">
    <source>
        <dbReference type="SAM" id="SignalP"/>
    </source>
</evidence>
<evidence type="ECO:0000256" key="1">
    <source>
        <dbReference type="ARBA" id="ARBA00022729"/>
    </source>
</evidence>
<evidence type="ECO:0000256" key="2">
    <source>
        <dbReference type="PROSITE-ProRule" id="PRU00278"/>
    </source>
</evidence>
<dbReference type="GO" id="GO:0016853">
    <property type="term" value="F:isomerase activity"/>
    <property type="evidence" value="ECO:0007669"/>
    <property type="project" value="UniProtKB-KW"/>
</dbReference>
<dbReference type="Proteomes" id="UP000623301">
    <property type="component" value="Unassembled WGS sequence"/>
</dbReference>
<name>A0ABS0WTQ8_9FLAO</name>
<dbReference type="InterPro" id="IPR046357">
    <property type="entry name" value="PPIase_dom_sf"/>
</dbReference>
<feature type="signal peptide" evidence="3">
    <location>
        <begin position="1"/>
        <end position="31"/>
    </location>
</feature>
<protein>
    <submittedName>
        <fullName evidence="5">Peptidylprolyl isomerase</fullName>
    </submittedName>
</protein>
<dbReference type="SUPFAM" id="SSF54534">
    <property type="entry name" value="FKBP-like"/>
    <property type="match status" value="2"/>
</dbReference>
<dbReference type="PANTHER" id="PTHR47637">
    <property type="entry name" value="CHAPERONE SURA"/>
    <property type="match status" value="1"/>
</dbReference>
<reference evidence="5 6" key="1">
    <citation type="submission" date="2020-12" db="EMBL/GenBank/DDBJ databases">
        <title>Aureibaculum luteum sp. nov. and Aureibaculum flavum sp. nov., novel members of the family Flavobacteriaceae isolated from Antarctic intertidal sediments.</title>
        <authorList>
            <person name="He X."/>
            <person name="Zhang X."/>
        </authorList>
    </citation>
    <scope>NUCLEOTIDE SEQUENCE [LARGE SCALE GENOMIC DNA]</scope>
    <source>
        <strain evidence="5 6">A20</strain>
    </source>
</reference>
<dbReference type="PROSITE" id="PS50198">
    <property type="entry name" value="PPIC_PPIASE_2"/>
    <property type="match status" value="2"/>
</dbReference>
<keyword evidence="6" id="KW-1185">Reference proteome</keyword>
<dbReference type="PANTHER" id="PTHR47637:SF1">
    <property type="entry name" value="CHAPERONE SURA"/>
    <property type="match status" value="1"/>
</dbReference>
<dbReference type="InterPro" id="IPR027304">
    <property type="entry name" value="Trigger_fact/SurA_dom_sf"/>
</dbReference>
<dbReference type="InterPro" id="IPR050280">
    <property type="entry name" value="OMP_Chaperone_SurA"/>
</dbReference>
<keyword evidence="1 3" id="KW-0732">Signal</keyword>
<keyword evidence="2 5" id="KW-0413">Isomerase</keyword>
<dbReference type="Pfam" id="PF00639">
    <property type="entry name" value="Rotamase"/>
    <property type="match status" value="2"/>
</dbReference>
<feature type="domain" description="PpiC" evidence="4">
    <location>
        <begin position="190"/>
        <end position="290"/>
    </location>
</feature>
<sequence length="469" mass="54372">MPLKIKNFKYINMLKKFIVLILLGFTFTTQAQDSTQTQKRVKLDGVATVVGKNIVLESEIAAYKLEFEQQSEGKVDISDCEMLEQIMERKLLSHHAVIDSVVVTEAEINQNVEQKIAYFLQQLGSEEKVYNYYGFNDMADLRKEFNEVEKEALMVQKMQRQLTEEVDVTPEEVRNYYKSLEDENNLPEIGAEIELQQIVMYAEPSKEEVERVIDKLKEIKKDVENGSNFKMKAILYSEDPGVTENSGLYTITRESQFVTEFKEAAFSLDEGEMSEPFKSDFGYHILQVEKVKGKQRDARHLLMQPEVTNEQKEKVKDSLENIRTEILKLKISYDDAVVKYSEEKETKANKGLLMNPETNDSKFDLTRMDPTLYARVSTLKKGDVTDVFLDRTREGKEMFKIILMKSKTDAHTADLVKDYVKIQGLALQKKKEETIAKWTKDKIGDTYIKINKDYSNCDFKNNWKKESPQ</sequence>
<feature type="domain" description="PpiC" evidence="4">
    <location>
        <begin position="293"/>
        <end position="406"/>
    </location>
</feature>
<gene>
    <name evidence="5" type="ORF">JBL43_13350</name>
</gene>
<dbReference type="SUPFAM" id="SSF109998">
    <property type="entry name" value="Triger factor/SurA peptide-binding domain-like"/>
    <property type="match status" value="1"/>
</dbReference>
<comment type="caution">
    <text evidence="5">The sequence shown here is derived from an EMBL/GenBank/DDBJ whole genome shotgun (WGS) entry which is preliminary data.</text>
</comment>